<dbReference type="RefSeq" id="WP_270076941.1">
    <property type="nucleotide sequence ID" value="NZ_CP115174.1"/>
</dbReference>
<organism evidence="1 2">
    <name type="scientific">Sphingomonas abietis</name>
    <dbReference type="NCBI Taxonomy" id="3012344"/>
    <lineage>
        <taxon>Bacteria</taxon>
        <taxon>Pseudomonadati</taxon>
        <taxon>Pseudomonadota</taxon>
        <taxon>Alphaproteobacteria</taxon>
        <taxon>Sphingomonadales</taxon>
        <taxon>Sphingomonadaceae</taxon>
        <taxon>Sphingomonas</taxon>
    </lineage>
</organism>
<dbReference type="Proteomes" id="UP001210865">
    <property type="component" value="Chromosome"/>
</dbReference>
<evidence type="ECO:0000313" key="1">
    <source>
        <dbReference type="EMBL" id="WBO22293.1"/>
    </source>
</evidence>
<dbReference type="EMBL" id="CP115174">
    <property type="protein sequence ID" value="WBO22293.1"/>
    <property type="molecule type" value="Genomic_DNA"/>
</dbReference>
<reference evidence="1 2" key="1">
    <citation type="submission" date="2022-12" db="EMBL/GenBank/DDBJ databases">
        <title>Sphingomonas abieness sp. nov., an endophytic bacterium isolated from Abies koreana.</title>
        <authorList>
            <person name="Jiang L."/>
            <person name="Lee J."/>
        </authorList>
    </citation>
    <scope>NUCLEOTIDE SEQUENCE [LARGE SCALE GENOMIC DNA]</scope>
    <source>
        <strain evidence="2">PAMB 00755</strain>
    </source>
</reference>
<gene>
    <name evidence="1" type="ORF">PBT88_19455</name>
</gene>
<evidence type="ECO:0000313" key="2">
    <source>
        <dbReference type="Proteomes" id="UP001210865"/>
    </source>
</evidence>
<proteinExistence type="predicted"/>
<protein>
    <submittedName>
        <fullName evidence="1">Uncharacterized protein</fullName>
    </submittedName>
</protein>
<name>A0ABY7NLR4_9SPHN</name>
<accession>A0ABY7NLR4</accession>
<keyword evidence="2" id="KW-1185">Reference proteome</keyword>
<sequence length="68" mass="7752">MTRQAELLASEQMRDRIAADMAAQADEREGRGNVNGRKQAALLRAWVRHILAMPGRLAVIIHEEDMRR</sequence>